<proteinExistence type="inferred from homology"/>
<evidence type="ECO:0000313" key="13">
    <source>
        <dbReference type="EMBL" id="NME72449.1"/>
    </source>
</evidence>
<sequence length="1058" mass="121934">MFKRILILAVIQFVMNSVYAQTKYEWENPDINQVNVEQARTDFYHDGNTINVSEKSENTLSLNGTWKFSWSETPERRPKNFYKNDYKVYGWKNIEVPSSWQLEGYGYPVYTNISYPFPKKAPFIDHQFNAVGSYKRTFEVSDEWLGKEVFIYFGGVTSAYYLWINGEKVGYSEGSKTAKEFNITKYIKSGENQIAVEVYRYCDGSYLEDQDFWRLSGIERDVYVYALPKVHLSNVEIDGQLEKVKYKEGLLSYKVTVANKSGTLKKKHTLSIKLSDGKKEVYHKSYKLNVEGNKKQIVKIKDFPIKNVKTWSAETPNLYKAEVQLQNANGEVIDKTSFKVGFTTSEIKNGQLLVNGKPVLLKGVNRHEHDPVRGHVVTKESMLADIKLFKEFNINAVRTSHYPNDPYWYQLCDEYGIYVISEANIESHGYGYNKKHTLGANPLFEKAHMERVQNMVRQYFNHPSIIIWSMGNEAGNGNNFVKTYNWIHEYDGNRPVHYERAARPGDTENYEGRITDIVSWMYHRQGGVMHQHFKRDDKKPLEEQRPFIWCEYAHAMGNSTGHFDSYWEWVRTHPRVQGGFIWDWMDQGLEKRTKNGEKYYAYGGDFEPNGIHTDNNFCANGLLGSDGVPHPGLYEVKKVYQDILFSKVDSKTIEVYNEHFFTSTKDFNFKAILLEDGKEVASKVLNIAPIAPQQRGKIKVDFDYKLASSREYFINIYALTKGSPLLSEGHIIASEQFILQERTPSKSVNSPSNKVSVSESKDKQIVSVKVGEVTYTFKKSGFGLEGIYRGKENLLKEPVKMTFWRAPTDNDFGAWNGGGKIAKEYDYFSLRTVADNYKFDNFSQQKDNNGNVILTYEYDYPTLKAKNKIIYKILKDGGINIDCELTVNDKKALEYMPRYGLILAIDEKFQNVKYYGRGPYENYIDRNTASFVGLYEAKVSDFFVPYIRPQENGNRTDTRSALFADSNGNGIQIATDKTFSFSAHHNPMSDFDPGNQKGQRHTIDIKPKEATYLHIDYMQIGVGGDCSWSMEALPLKKHRMNLSACKLNVTLNFLKQDI</sequence>
<dbReference type="GO" id="GO:0030246">
    <property type="term" value="F:carbohydrate binding"/>
    <property type="evidence" value="ECO:0007669"/>
    <property type="project" value="InterPro"/>
</dbReference>
<gene>
    <name evidence="13" type="ORF">HHU12_31095</name>
</gene>
<dbReference type="Gene3D" id="2.60.120.260">
    <property type="entry name" value="Galactose-binding domain-like"/>
    <property type="match status" value="1"/>
</dbReference>
<dbReference type="Proteomes" id="UP000576082">
    <property type="component" value="Unassembled WGS sequence"/>
</dbReference>
<dbReference type="InterPro" id="IPR011013">
    <property type="entry name" value="Gal_mutarotase_sf_dom"/>
</dbReference>
<dbReference type="PANTHER" id="PTHR46323:SF2">
    <property type="entry name" value="BETA-GALACTOSIDASE"/>
    <property type="match status" value="1"/>
</dbReference>
<dbReference type="InterPro" id="IPR023230">
    <property type="entry name" value="Glyco_hydro_2_CS"/>
</dbReference>
<evidence type="ECO:0000256" key="1">
    <source>
        <dbReference type="ARBA" id="ARBA00001412"/>
    </source>
</evidence>
<evidence type="ECO:0000256" key="10">
    <source>
        <dbReference type="RuleBase" id="RU361154"/>
    </source>
</evidence>
<dbReference type="SUPFAM" id="SSF49303">
    <property type="entry name" value="beta-Galactosidase/glucuronidase domain"/>
    <property type="match status" value="2"/>
</dbReference>
<feature type="chain" id="PRO_5030879638" description="Beta-galactosidase" evidence="11">
    <location>
        <begin position="21"/>
        <end position="1058"/>
    </location>
</feature>
<comment type="similarity">
    <text evidence="3 10">Belongs to the glycosyl hydrolase 2 family.</text>
</comment>
<dbReference type="SMART" id="SM01038">
    <property type="entry name" value="Bgal_small_N"/>
    <property type="match status" value="1"/>
</dbReference>
<dbReference type="InterPro" id="IPR050347">
    <property type="entry name" value="Bact_Beta-galactosidase"/>
</dbReference>
<feature type="signal peptide" evidence="11">
    <location>
        <begin position="1"/>
        <end position="20"/>
    </location>
</feature>
<evidence type="ECO:0000256" key="8">
    <source>
        <dbReference type="ARBA" id="ARBA00023295"/>
    </source>
</evidence>
<feature type="domain" description="Beta galactosidase small chain/" evidence="12">
    <location>
        <begin position="767"/>
        <end position="1052"/>
    </location>
</feature>
<dbReference type="Gene3D" id="2.60.40.10">
    <property type="entry name" value="Immunoglobulins"/>
    <property type="match status" value="2"/>
</dbReference>
<dbReference type="Pfam" id="PF16353">
    <property type="entry name" value="LacZ_4"/>
    <property type="match status" value="1"/>
</dbReference>
<dbReference type="InterPro" id="IPR004199">
    <property type="entry name" value="B-gal_small/dom_5"/>
</dbReference>
<dbReference type="EMBL" id="JABANE010000162">
    <property type="protein sequence ID" value="NME72449.1"/>
    <property type="molecule type" value="Genomic_DNA"/>
</dbReference>
<keyword evidence="14" id="KW-1185">Reference proteome</keyword>
<dbReference type="Pfam" id="PF00703">
    <property type="entry name" value="Glyco_hydro_2"/>
    <property type="match status" value="1"/>
</dbReference>
<dbReference type="PANTHER" id="PTHR46323">
    <property type="entry name" value="BETA-GALACTOSIDASE"/>
    <property type="match status" value="1"/>
</dbReference>
<evidence type="ECO:0000313" key="14">
    <source>
        <dbReference type="Proteomes" id="UP000576082"/>
    </source>
</evidence>
<dbReference type="PROSITE" id="PS00719">
    <property type="entry name" value="GLYCOSYL_HYDROL_F2_1"/>
    <property type="match status" value="1"/>
</dbReference>
<reference evidence="13 14" key="1">
    <citation type="submission" date="2020-04" db="EMBL/GenBank/DDBJ databases">
        <title>Flammeovirga sp. SR4, a novel species isolated from seawater.</title>
        <authorList>
            <person name="Wang X."/>
        </authorList>
    </citation>
    <scope>NUCLEOTIDE SEQUENCE [LARGE SCALE GENOMIC DNA]</scope>
    <source>
        <strain evidence="13 14">ATCC 23126</strain>
    </source>
</reference>
<evidence type="ECO:0000256" key="7">
    <source>
        <dbReference type="ARBA" id="ARBA00022837"/>
    </source>
</evidence>
<evidence type="ECO:0000259" key="12">
    <source>
        <dbReference type="SMART" id="SM01038"/>
    </source>
</evidence>
<evidence type="ECO:0000256" key="4">
    <source>
        <dbReference type="ARBA" id="ARBA00011245"/>
    </source>
</evidence>
<dbReference type="InterPro" id="IPR006101">
    <property type="entry name" value="Glyco_hydro_2"/>
</dbReference>
<organism evidence="13 14">
    <name type="scientific">Flammeovirga aprica JL-4</name>
    <dbReference type="NCBI Taxonomy" id="694437"/>
    <lineage>
        <taxon>Bacteria</taxon>
        <taxon>Pseudomonadati</taxon>
        <taxon>Bacteroidota</taxon>
        <taxon>Cytophagia</taxon>
        <taxon>Cytophagales</taxon>
        <taxon>Flammeovirgaceae</taxon>
        <taxon>Flammeovirga</taxon>
    </lineage>
</organism>
<evidence type="ECO:0000256" key="5">
    <source>
        <dbReference type="ARBA" id="ARBA00012756"/>
    </source>
</evidence>
<evidence type="ECO:0000256" key="9">
    <source>
        <dbReference type="ARBA" id="ARBA00032230"/>
    </source>
</evidence>
<evidence type="ECO:0000256" key="3">
    <source>
        <dbReference type="ARBA" id="ARBA00007401"/>
    </source>
</evidence>
<dbReference type="InterPro" id="IPR017853">
    <property type="entry name" value="GH"/>
</dbReference>
<dbReference type="InterPro" id="IPR006103">
    <property type="entry name" value="Glyco_hydro_2_cat"/>
</dbReference>
<dbReference type="Pfam" id="PF02837">
    <property type="entry name" value="Glyco_hydro_2_N"/>
    <property type="match status" value="1"/>
</dbReference>
<accession>A0A7X9XDA7</accession>
<dbReference type="SUPFAM" id="SSF74650">
    <property type="entry name" value="Galactose mutarotase-like"/>
    <property type="match status" value="1"/>
</dbReference>
<dbReference type="PRINTS" id="PR00132">
    <property type="entry name" value="GLHYDRLASE2"/>
</dbReference>
<dbReference type="SUPFAM" id="SSF51445">
    <property type="entry name" value="(Trans)glycosidases"/>
    <property type="match status" value="1"/>
</dbReference>
<dbReference type="InterPro" id="IPR006104">
    <property type="entry name" value="Glyco_hydro_2_N"/>
</dbReference>
<dbReference type="InterPro" id="IPR006102">
    <property type="entry name" value="Ig-like_GH2"/>
</dbReference>
<comment type="cofactor">
    <cofactor evidence="2">
        <name>Ca(2+)</name>
        <dbReference type="ChEBI" id="CHEBI:29108"/>
    </cofactor>
</comment>
<dbReference type="SUPFAM" id="SSF49785">
    <property type="entry name" value="Galactose-binding domain-like"/>
    <property type="match status" value="1"/>
</dbReference>
<dbReference type="InterPro" id="IPR036156">
    <property type="entry name" value="Beta-gal/glucu_dom_sf"/>
</dbReference>
<dbReference type="Pfam" id="PF02836">
    <property type="entry name" value="Glyco_hydro_2_C"/>
    <property type="match status" value="1"/>
</dbReference>
<dbReference type="InterPro" id="IPR032312">
    <property type="entry name" value="LacZ_4"/>
</dbReference>
<name>A0A7X9XDA7_9BACT</name>
<dbReference type="GO" id="GO:0004565">
    <property type="term" value="F:beta-galactosidase activity"/>
    <property type="evidence" value="ECO:0007669"/>
    <property type="project" value="UniProtKB-EC"/>
</dbReference>
<keyword evidence="6 10" id="KW-0378">Hydrolase</keyword>
<comment type="catalytic activity">
    <reaction evidence="1 10">
        <text>Hydrolysis of terminal non-reducing beta-D-galactose residues in beta-D-galactosides.</text>
        <dbReference type="EC" id="3.2.1.23"/>
    </reaction>
</comment>
<comment type="subunit">
    <text evidence="4">Monomer.</text>
</comment>
<dbReference type="AlphaFoldDB" id="A0A7X9XDA7"/>
<comment type="caution">
    <text evidence="13">The sequence shown here is derived from an EMBL/GenBank/DDBJ whole genome shotgun (WGS) entry which is preliminary data.</text>
</comment>
<dbReference type="InterPro" id="IPR008979">
    <property type="entry name" value="Galactose-bd-like_sf"/>
</dbReference>
<dbReference type="Gene3D" id="3.20.20.80">
    <property type="entry name" value="Glycosidases"/>
    <property type="match status" value="1"/>
</dbReference>
<dbReference type="InterPro" id="IPR013783">
    <property type="entry name" value="Ig-like_fold"/>
</dbReference>
<keyword evidence="11" id="KW-0732">Signal</keyword>
<keyword evidence="8 10" id="KW-0326">Glycosidase</keyword>
<keyword evidence="7" id="KW-0106">Calcium</keyword>
<dbReference type="EC" id="3.2.1.23" evidence="5 10"/>
<dbReference type="InterPro" id="IPR014718">
    <property type="entry name" value="GH-type_carb-bd"/>
</dbReference>
<dbReference type="Pfam" id="PF02929">
    <property type="entry name" value="Bgal_small_N"/>
    <property type="match status" value="1"/>
</dbReference>
<dbReference type="GO" id="GO:0005990">
    <property type="term" value="P:lactose catabolic process"/>
    <property type="evidence" value="ECO:0007669"/>
    <property type="project" value="TreeGrafter"/>
</dbReference>
<protein>
    <recommendedName>
        <fullName evidence="5 10">Beta-galactosidase</fullName>
        <ecNumber evidence="5 10">3.2.1.23</ecNumber>
    </recommendedName>
    <alternativeName>
        <fullName evidence="9 10">Lactase</fullName>
    </alternativeName>
</protein>
<dbReference type="GO" id="GO:0009341">
    <property type="term" value="C:beta-galactosidase complex"/>
    <property type="evidence" value="ECO:0007669"/>
    <property type="project" value="InterPro"/>
</dbReference>
<evidence type="ECO:0000256" key="11">
    <source>
        <dbReference type="SAM" id="SignalP"/>
    </source>
</evidence>
<evidence type="ECO:0000256" key="2">
    <source>
        <dbReference type="ARBA" id="ARBA00001913"/>
    </source>
</evidence>
<evidence type="ECO:0000256" key="6">
    <source>
        <dbReference type="ARBA" id="ARBA00022801"/>
    </source>
</evidence>
<dbReference type="RefSeq" id="WP_169660640.1">
    <property type="nucleotide sequence ID" value="NZ_JABANE010000162.1"/>
</dbReference>
<dbReference type="Gene3D" id="2.70.98.10">
    <property type="match status" value="1"/>
</dbReference>